<reference evidence="2 3" key="1">
    <citation type="submission" date="2015-07" db="EMBL/GenBank/DDBJ databases">
        <title>Comparative genomics of the Sigatoka disease complex on banana suggests a link between parallel evolutionary changes in Pseudocercospora fijiensis and Pseudocercospora eumusae and increased virulence on the banana host.</title>
        <authorList>
            <person name="Chang T.-C."/>
            <person name="Salvucci A."/>
            <person name="Crous P.W."/>
            <person name="Stergiopoulos I."/>
        </authorList>
    </citation>
    <scope>NUCLEOTIDE SEQUENCE [LARGE SCALE GENOMIC DNA]</scope>
    <source>
        <strain evidence="2 3">CBS 116634</strain>
    </source>
</reference>
<feature type="compositionally biased region" description="Polar residues" evidence="1">
    <location>
        <begin position="11"/>
        <end position="20"/>
    </location>
</feature>
<organism evidence="2 3">
    <name type="scientific">Pseudocercospora musae</name>
    <dbReference type="NCBI Taxonomy" id="113226"/>
    <lineage>
        <taxon>Eukaryota</taxon>
        <taxon>Fungi</taxon>
        <taxon>Dikarya</taxon>
        <taxon>Ascomycota</taxon>
        <taxon>Pezizomycotina</taxon>
        <taxon>Dothideomycetes</taxon>
        <taxon>Dothideomycetidae</taxon>
        <taxon>Mycosphaerellales</taxon>
        <taxon>Mycosphaerellaceae</taxon>
        <taxon>Pseudocercospora</taxon>
    </lineage>
</organism>
<name>A0A139IRP3_9PEZI</name>
<proteinExistence type="predicted"/>
<keyword evidence="3" id="KW-1185">Reference proteome</keyword>
<protein>
    <submittedName>
        <fullName evidence="2">Uncharacterized protein</fullName>
    </submittedName>
</protein>
<evidence type="ECO:0000256" key="1">
    <source>
        <dbReference type="SAM" id="MobiDB-lite"/>
    </source>
</evidence>
<feature type="region of interest" description="Disordered" evidence="1">
    <location>
        <begin position="285"/>
        <end position="347"/>
    </location>
</feature>
<feature type="region of interest" description="Disordered" evidence="1">
    <location>
        <begin position="1"/>
        <end position="40"/>
    </location>
</feature>
<gene>
    <name evidence="2" type="ORF">AC579_5787</name>
</gene>
<dbReference type="EMBL" id="LFZO01000023">
    <property type="protein sequence ID" value="KXT17216.1"/>
    <property type="molecule type" value="Genomic_DNA"/>
</dbReference>
<accession>A0A139IRP3</accession>
<sequence>MSDSKQLEADSASSRPNLWSESVVPRDNAESRTPEIPNETAQQVAGCKLFEAPAEIRNEMFERALDEEAPEVVVTPKVDQNRLTGLALFDVSSQVSREKFSHERRDVQDVQDNHRSEMEFTLEEIRMRCMSPRHLLHSSLDREVSSLSIPLVKELEIYITMPSPHCRAGKQILFRITWMEDDAYVNFEVLGWRLDPKGNGKNGPADVPHTLEHLENCANAFARRSKLTRHARSETYLSVKVCVGFVYELFGRDCCFQELLRLSESTNGGMAARRAQSQRQTACMLLPSSDGPSTEKQIHLPREHTEEAYHAMATHSTGSSTPKGKAAESKVTKGRRPLNPRTQDEGR</sequence>
<evidence type="ECO:0000313" key="2">
    <source>
        <dbReference type="EMBL" id="KXT17216.1"/>
    </source>
</evidence>
<feature type="compositionally biased region" description="Basic and acidic residues" evidence="1">
    <location>
        <begin position="296"/>
        <end position="309"/>
    </location>
</feature>
<comment type="caution">
    <text evidence="2">The sequence shown here is derived from an EMBL/GenBank/DDBJ whole genome shotgun (WGS) entry which is preliminary data.</text>
</comment>
<evidence type="ECO:0000313" key="3">
    <source>
        <dbReference type="Proteomes" id="UP000073492"/>
    </source>
</evidence>
<dbReference type="Proteomes" id="UP000073492">
    <property type="component" value="Unassembled WGS sequence"/>
</dbReference>
<dbReference type="AlphaFoldDB" id="A0A139IRP3"/>